<evidence type="ECO:0000313" key="1">
    <source>
        <dbReference type="EMBL" id="ELR66436.1"/>
    </source>
</evidence>
<dbReference type="AlphaFoldDB" id="L8JC80"/>
<dbReference type="PATRIC" id="fig|1056511.3.peg.964"/>
<dbReference type="RefSeq" id="WP_007463051.1">
    <property type="nucleotide sequence ID" value="NZ_AMZO01000006.1"/>
</dbReference>
<reference evidence="1 2" key="1">
    <citation type="submission" date="2012-12" db="EMBL/GenBank/DDBJ databases">
        <title>Genome Assembly of Photobacterium sp. AK15.</title>
        <authorList>
            <person name="Khatri I."/>
            <person name="Vaidya B."/>
            <person name="Srinivas T.N.R."/>
            <person name="Subramanian S."/>
            <person name="Pinnaka A."/>
        </authorList>
    </citation>
    <scope>NUCLEOTIDE SEQUENCE [LARGE SCALE GENOMIC DNA]</scope>
    <source>
        <strain evidence="1 2">AK15</strain>
    </source>
</reference>
<dbReference type="EMBL" id="AMZO01000006">
    <property type="protein sequence ID" value="ELR66436.1"/>
    <property type="molecule type" value="Genomic_DNA"/>
</dbReference>
<sequence length="93" mass="10605">MSLTNQSAPLKKMLSLCEKLKLNINDDIVKFCIAAVLMCGKRHDINYEHALLSAYNSPSIILMNALQGTREYQLFLKALNFEIKQYVNHSPSF</sequence>
<keyword evidence="2" id="KW-1185">Reference proteome</keyword>
<organism evidence="1 2">
    <name type="scientific">Photobacterium marinum</name>
    <dbReference type="NCBI Taxonomy" id="1056511"/>
    <lineage>
        <taxon>Bacteria</taxon>
        <taxon>Pseudomonadati</taxon>
        <taxon>Pseudomonadota</taxon>
        <taxon>Gammaproteobacteria</taxon>
        <taxon>Vibrionales</taxon>
        <taxon>Vibrionaceae</taxon>
        <taxon>Photobacterium</taxon>
    </lineage>
</organism>
<name>L8JC80_9GAMM</name>
<dbReference type="Proteomes" id="UP000011134">
    <property type="component" value="Unassembled WGS sequence"/>
</dbReference>
<gene>
    <name evidence="1" type="ORF">C942_04134</name>
</gene>
<accession>L8JC80</accession>
<evidence type="ECO:0000313" key="2">
    <source>
        <dbReference type="Proteomes" id="UP000011134"/>
    </source>
</evidence>
<comment type="caution">
    <text evidence="1">The sequence shown here is derived from an EMBL/GenBank/DDBJ whole genome shotgun (WGS) entry which is preliminary data.</text>
</comment>
<protein>
    <submittedName>
        <fullName evidence="1">Uncharacterized protein</fullName>
    </submittedName>
</protein>
<proteinExistence type="predicted"/>